<name>A0AA86SRD8_9FABA</name>
<proteinExistence type="predicted"/>
<dbReference type="AlphaFoldDB" id="A0AA86SRD8"/>
<dbReference type="Proteomes" id="UP001189624">
    <property type="component" value="Chromosome 5"/>
</dbReference>
<evidence type="ECO:0000313" key="2">
    <source>
        <dbReference type="Proteomes" id="UP001189624"/>
    </source>
</evidence>
<dbReference type="EMBL" id="OY731402">
    <property type="protein sequence ID" value="CAJ1955947.1"/>
    <property type="molecule type" value="Genomic_DNA"/>
</dbReference>
<dbReference type="Gramene" id="rna-AYBTSS11_LOCUS16400">
    <property type="protein sequence ID" value="CAJ1955947.1"/>
    <property type="gene ID" value="gene-AYBTSS11_LOCUS16400"/>
</dbReference>
<accession>A0AA86SRD8</accession>
<organism evidence="1 2">
    <name type="scientific">Sphenostylis stenocarpa</name>
    <dbReference type="NCBI Taxonomy" id="92480"/>
    <lineage>
        <taxon>Eukaryota</taxon>
        <taxon>Viridiplantae</taxon>
        <taxon>Streptophyta</taxon>
        <taxon>Embryophyta</taxon>
        <taxon>Tracheophyta</taxon>
        <taxon>Spermatophyta</taxon>
        <taxon>Magnoliopsida</taxon>
        <taxon>eudicotyledons</taxon>
        <taxon>Gunneridae</taxon>
        <taxon>Pentapetalae</taxon>
        <taxon>rosids</taxon>
        <taxon>fabids</taxon>
        <taxon>Fabales</taxon>
        <taxon>Fabaceae</taxon>
        <taxon>Papilionoideae</taxon>
        <taxon>50 kb inversion clade</taxon>
        <taxon>NPAAA clade</taxon>
        <taxon>indigoferoid/millettioid clade</taxon>
        <taxon>Phaseoleae</taxon>
        <taxon>Sphenostylis</taxon>
    </lineage>
</organism>
<protein>
    <submittedName>
        <fullName evidence="1">Uncharacterized protein</fullName>
    </submittedName>
</protein>
<evidence type="ECO:0000313" key="1">
    <source>
        <dbReference type="EMBL" id="CAJ1955947.1"/>
    </source>
</evidence>
<gene>
    <name evidence="1" type="ORF">AYBTSS11_LOCUS16400</name>
</gene>
<reference evidence="1" key="1">
    <citation type="submission" date="2023-10" db="EMBL/GenBank/DDBJ databases">
        <authorList>
            <person name="Domelevo Entfellner J.-B."/>
        </authorList>
    </citation>
    <scope>NUCLEOTIDE SEQUENCE</scope>
</reference>
<keyword evidence="2" id="KW-1185">Reference proteome</keyword>
<sequence>MHGRGNEPIWQQKMCNLVVLVNGDVMSNINSSVQPQQTINRFINHIYEDAGGTNVVRRDSAKFTK</sequence>